<dbReference type="Proteomes" id="UP000826656">
    <property type="component" value="Unassembled WGS sequence"/>
</dbReference>
<feature type="compositionally biased region" description="Low complexity" evidence="1">
    <location>
        <begin position="42"/>
        <end position="54"/>
    </location>
</feature>
<gene>
    <name evidence="2" type="ORF">KY290_001275</name>
</gene>
<feature type="compositionally biased region" description="Pro residues" evidence="1">
    <location>
        <begin position="10"/>
        <end position="19"/>
    </location>
</feature>
<evidence type="ECO:0008006" key="4">
    <source>
        <dbReference type="Google" id="ProtNLM"/>
    </source>
</evidence>
<keyword evidence="3" id="KW-1185">Reference proteome</keyword>
<evidence type="ECO:0000313" key="2">
    <source>
        <dbReference type="EMBL" id="KAH0781677.1"/>
    </source>
</evidence>
<sequence>MSSLARDQAPPLPELPTPVMPDSVAVNISGPSSSVGIEIPRNDSVSTTSSNTTDGTRIPSEIVMGR</sequence>
<name>A0ABQ7WLP4_SOLTU</name>
<dbReference type="EMBL" id="JAIVGD010000001">
    <property type="protein sequence ID" value="KAH0781677.1"/>
    <property type="molecule type" value="Genomic_DNA"/>
</dbReference>
<comment type="caution">
    <text evidence="2">The sequence shown here is derived from an EMBL/GenBank/DDBJ whole genome shotgun (WGS) entry which is preliminary data.</text>
</comment>
<feature type="region of interest" description="Disordered" evidence="1">
    <location>
        <begin position="1"/>
        <end position="66"/>
    </location>
</feature>
<evidence type="ECO:0000313" key="3">
    <source>
        <dbReference type="Proteomes" id="UP000826656"/>
    </source>
</evidence>
<protein>
    <recommendedName>
        <fullName evidence="4">Integrase core domain containing protein</fullName>
    </recommendedName>
</protein>
<evidence type="ECO:0000256" key="1">
    <source>
        <dbReference type="SAM" id="MobiDB-lite"/>
    </source>
</evidence>
<accession>A0ABQ7WLP4</accession>
<reference evidence="2 3" key="1">
    <citation type="journal article" date="2021" name="bioRxiv">
        <title>Chromosome-scale and haplotype-resolved genome assembly of a tetraploid potato cultivar.</title>
        <authorList>
            <person name="Sun H."/>
            <person name="Jiao W.-B."/>
            <person name="Krause K."/>
            <person name="Campoy J.A."/>
            <person name="Goel M."/>
            <person name="Folz-Donahue K."/>
            <person name="Kukat C."/>
            <person name="Huettel B."/>
            <person name="Schneeberger K."/>
        </authorList>
    </citation>
    <scope>NUCLEOTIDE SEQUENCE [LARGE SCALE GENOMIC DNA]</scope>
    <source>
        <strain evidence="2">SolTubOtavaFocal</strain>
        <tissue evidence="2">Leaves</tissue>
    </source>
</reference>
<organism evidence="2 3">
    <name type="scientific">Solanum tuberosum</name>
    <name type="common">Potato</name>
    <dbReference type="NCBI Taxonomy" id="4113"/>
    <lineage>
        <taxon>Eukaryota</taxon>
        <taxon>Viridiplantae</taxon>
        <taxon>Streptophyta</taxon>
        <taxon>Embryophyta</taxon>
        <taxon>Tracheophyta</taxon>
        <taxon>Spermatophyta</taxon>
        <taxon>Magnoliopsida</taxon>
        <taxon>eudicotyledons</taxon>
        <taxon>Gunneridae</taxon>
        <taxon>Pentapetalae</taxon>
        <taxon>asterids</taxon>
        <taxon>lamiids</taxon>
        <taxon>Solanales</taxon>
        <taxon>Solanaceae</taxon>
        <taxon>Solanoideae</taxon>
        <taxon>Solaneae</taxon>
        <taxon>Solanum</taxon>
    </lineage>
</organism>
<proteinExistence type="predicted"/>